<dbReference type="GO" id="GO:0031965">
    <property type="term" value="C:nuclear membrane"/>
    <property type="evidence" value="ECO:0007669"/>
    <property type="project" value="UniProtKB-SubCell"/>
</dbReference>
<evidence type="ECO:0000256" key="8">
    <source>
        <dbReference type="SAM" id="MobiDB-lite"/>
    </source>
</evidence>
<comment type="similarity">
    <text evidence="7">Belongs to the nucleoporin Nup84/Nup107 family.</text>
</comment>
<dbReference type="GO" id="GO:0000973">
    <property type="term" value="P:post-transcriptional tethering of RNA polymerase II gene DNA at nuclear periphery"/>
    <property type="evidence" value="ECO:0007669"/>
    <property type="project" value="TreeGrafter"/>
</dbReference>
<evidence type="ECO:0000313" key="9">
    <source>
        <dbReference type="EMBL" id="KAG5949314.1"/>
    </source>
</evidence>
<keyword evidence="3" id="KW-0653">Protein transport</keyword>
<feature type="region of interest" description="Disordered" evidence="8">
    <location>
        <begin position="229"/>
        <end position="258"/>
    </location>
</feature>
<dbReference type="Gene3D" id="1.20.190.50">
    <property type="match status" value="1"/>
</dbReference>
<dbReference type="AlphaFoldDB" id="A0A9P7MKY6"/>
<dbReference type="OrthoDB" id="3098at2759"/>
<keyword evidence="10" id="KW-1185">Reference proteome</keyword>
<comment type="subunit">
    <text evidence="7">Part of the nuclear pore complex (NPC).</text>
</comment>
<evidence type="ECO:0000256" key="6">
    <source>
        <dbReference type="ARBA" id="ARBA00023242"/>
    </source>
</evidence>
<dbReference type="EMBL" id="SRPO01000006">
    <property type="protein sequence ID" value="KAG5949314.1"/>
    <property type="molecule type" value="Genomic_DNA"/>
</dbReference>
<evidence type="ECO:0000256" key="4">
    <source>
        <dbReference type="ARBA" id="ARBA00023010"/>
    </source>
</evidence>
<evidence type="ECO:0000256" key="1">
    <source>
        <dbReference type="ARBA" id="ARBA00022448"/>
    </source>
</evidence>
<evidence type="ECO:0000256" key="7">
    <source>
        <dbReference type="RuleBase" id="RU365072"/>
    </source>
</evidence>
<dbReference type="InterPro" id="IPR007252">
    <property type="entry name" value="Nup84/Nup107"/>
</dbReference>
<evidence type="ECO:0000256" key="5">
    <source>
        <dbReference type="ARBA" id="ARBA00023132"/>
    </source>
</evidence>
<dbReference type="PANTHER" id="PTHR13003">
    <property type="entry name" value="NUP107-RELATED"/>
    <property type="match status" value="1"/>
</dbReference>
<dbReference type="GO" id="GO:0017056">
    <property type="term" value="F:structural constituent of nuclear pore"/>
    <property type="evidence" value="ECO:0007669"/>
    <property type="project" value="UniProtKB-UniRule"/>
</dbReference>
<dbReference type="GO" id="GO:0006406">
    <property type="term" value="P:mRNA export from nucleus"/>
    <property type="evidence" value="ECO:0007669"/>
    <property type="project" value="TreeGrafter"/>
</dbReference>
<dbReference type="GO" id="GO:0006606">
    <property type="term" value="P:protein import into nucleus"/>
    <property type="evidence" value="ECO:0007669"/>
    <property type="project" value="TreeGrafter"/>
</dbReference>
<keyword evidence="2" id="KW-0509">mRNA transport</keyword>
<sequence>MATSTRREKITEEVTPGPEVEDFANALDDCLLRGLAASEKRARLLDLPRRYHENAIRRLAQIQPKVVRHAVDDVDTDMDAEVDAVAVAKVDRQHPKDGPSESSDMVRQLEKEVQTWDLFRRLLPLRYSGSGPGPMRFSSPLPGSRKSIQDDVHDFLETNSVALERRAVLQWLQTTAAAGPDIDEVARELQQNADRGDIIAHGWLHTRTKIKLRKSVTAWPRLLDRQSPNEISSHVNSDGAPLVTQLDPDASTRQGRKLEPQDDYFERAIWLGCFEHLRRGSKFEDIREWCRERTEMWRAISMSAMPMSVEEWHDGPKTDADAASLALWRRMCFSLARQGGSDDFERAVYGILSGDITTVENVAKSWDDFLFANYNALLRSQIDTFMLSKCPPDVVSTLLQSLPAFDAVEFHGDDNDVQKRIIQTIGSHPQVRTEASEPNKALQASFIAKELDRHLYEQGLVITAAANEFSTSRLVRKGLEEDENTIVSKYKYFDLAQHSGLRIVAHVFVLVSLLDRFERQESDSLEPQIPASWRFFQENILAAYTDYLRRAKLRELIPLYCSVFNTPRRYEALSWNVIEQSDLDVRGEQLGLIRRAGIDDSRFVESQATLFFGELDNNPKLAVNNASFRILEPGPPSSRGQRRMKNDFFGAEEDKVDPKDMNMIRALEWLLMVEKSWPQVFSIGIQVYKLFLRNGRLSAARRLYRRVAFTRIMQHMTGHDDPEITLYEDVEFWTLQLQDSGLGNVKPEQAMSDARNYMELEALVKALDTLETIASCVHISEDPDLTNKQFWQRVGEEITTATDNMQPLLKNWLLPGIEDGDHELKQLRDAYLPETILAYISALHFAGTGISRDHLLECMDLASVIAERNSDLSGTFVDAGRMKELVEALTACSKTLAIKTEEKRGATVIGGRKLRELGWSRDLWAVKK</sequence>
<comment type="function">
    <text evidence="7">Functions as a component of the nuclear pore complex (NPC).</text>
</comment>
<accession>A0A9P7MKY6</accession>
<organism evidence="9 10">
    <name type="scientific">Claviceps pazoutovae</name>
    <dbReference type="NCBI Taxonomy" id="1649127"/>
    <lineage>
        <taxon>Eukaryota</taxon>
        <taxon>Fungi</taxon>
        <taxon>Dikarya</taxon>
        <taxon>Ascomycota</taxon>
        <taxon>Pezizomycotina</taxon>
        <taxon>Sordariomycetes</taxon>
        <taxon>Hypocreomycetidae</taxon>
        <taxon>Hypocreales</taxon>
        <taxon>Clavicipitaceae</taxon>
        <taxon>Claviceps</taxon>
    </lineage>
</organism>
<evidence type="ECO:0000313" key="10">
    <source>
        <dbReference type="Proteomes" id="UP000706124"/>
    </source>
</evidence>
<keyword evidence="6 7" id="KW-0539">Nucleus</keyword>
<keyword evidence="7" id="KW-0472">Membrane</keyword>
<name>A0A9P7MKY6_9HYPO</name>
<keyword evidence="1 7" id="KW-0813">Transport</keyword>
<keyword evidence="5 7" id="KW-0906">Nuclear pore complex</keyword>
<reference evidence="9 10" key="1">
    <citation type="journal article" date="2020" name="bioRxiv">
        <title>Whole genome comparisons of ergot fungi reveals the divergence and evolution of species within the genus Claviceps are the result of varying mechanisms driving genome evolution and host range expansion.</title>
        <authorList>
            <person name="Wyka S.A."/>
            <person name="Mondo S.J."/>
            <person name="Liu M."/>
            <person name="Dettman J."/>
            <person name="Nalam V."/>
            <person name="Broders K.D."/>
        </authorList>
    </citation>
    <scope>NUCLEOTIDE SEQUENCE [LARGE SCALE GENOMIC DNA]</scope>
    <source>
        <strain evidence="9 10">CCC 1485</strain>
    </source>
</reference>
<comment type="caution">
    <text evidence="9">The sequence shown here is derived from an EMBL/GenBank/DDBJ whole genome shotgun (WGS) entry which is preliminary data.</text>
</comment>
<dbReference type="Pfam" id="PF04121">
    <property type="entry name" value="Nup84_Nup100"/>
    <property type="match status" value="1"/>
</dbReference>
<gene>
    <name evidence="9" type="ORF">E4U60_006240</name>
</gene>
<dbReference type="GO" id="GO:0031080">
    <property type="term" value="C:nuclear pore outer ring"/>
    <property type="evidence" value="ECO:0007669"/>
    <property type="project" value="TreeGrafter"/>
</dbReference>
<comment type="subcellular location">
    <subcellularLocation>
        <location evidence="7">Nucleus</location>
        <location evidence="7">Nuclear pore complex</location>
    </subcellularLocation>
    <subcellularLocation>
        <location evidence="7">Nucleus membrane</location>
    </subcellularLocation>
</comment>
<dbReference type="Gene3D" id="1.10.3450.20">
    <property type="match status" value="1"/>
</dbReference>
<dbReference type="PANTHER" id="PTHR13003:SF2">
    <property type="entry name" value="NUCLEAR PORE COMPLEX PROTEIN NUP107"/>
    <property type="match status" value="1"/>
</dbReference>
<proteinExistence type="inferred from homology"/>
<evidence type="ECO:0000256" key="2">
    <source>
        <dbReference type="ARBA" id="ARBA00022816"/>
    </source>
</evidence>
<evidence type="ECO:0000256" key="3">
    <source>
        <dbReference type="ARBA" id="ARBA00022927"/>
    </source>
</evidence>
<dbReference type="Proteomes" id="UP000706124">
    <property type="component" value="Unassembled WGS sequence"/>
</dbReference>
<protein>
    <recommendedName>
        <fullName evidence="7">Nuclear pore complex protein</fullName>
    </recommendedName>
</protein>
<keyword evidence="4 7" id="KW-0811">Translocation</keyword>